<dbReference type="Proteomes" id="UP001596513">
    <property type="component" value="Unassembled WGS sequence"/>
</dbReference>
<sequence length="93" mass="10152">MRQSGLLTGSHWVTYELPHESRSAGIIQAALDVQADLLVLLAHPRGFMGSVLGLGVVSEVARICPVPLLVLPTLEPRQVEPEQPTTYSQRQPQ</sequence>
<evidence type="ECO:0000313" key="3">
    <source>
        <dbReference type="Proteomes" id="UP001596513"/>
    </source>
</evidence>
<evidence type="ECO:0000259" key="1">
    <source>
        <dbReference type="Pfam" id="PF00582"/>
    </source>
</evidence>
<feature type="domain" description="UspA" evidence="1">
    <location>
        <begin position="21"/>
        <end position="72"/>
    </location>
</feature>
<dbReference type="RefSeq" id="WP_380206877.1">
    <property type="nucleotide sequence ID" value="NZ_JBHTEK010000005.1"/>
</dbReference>
<name>A0ABW2UFL8_9BACT</name>
<accession>A0ABW2UFL8</accession>
<proteinExistence type="predicted"/>
<dbReference type="Pfam" id="PF00582">
    <property type="entry name" value="Usp"/>
    <property type="match status" value="1"/>
</dbReference>
<reference evidence="3" key="1">
    <citation type="journal article" date="2019" name="Int. J. Syst. Evol. Microbiol.">
        <title>The Global Catalogue of Microorganisms (GCM) 10K type strain sequencing project: providing services to taxonomists for standard genome sequencing and annotation.</title>
        <authorList>
            <consortium name="The Broad Institute Genomics Platform"/>
            <consortium name="The Broad Institute Genome Sequencing Center for Infectious Disease"/>
            <person name="Wu L."/>
            <person name="Ma J."/>
        </authorList>
    </citation>
    <scope>NUCLEOTIDE SEQUENCE [LARGE SCALE GENOMIC DNA]</scope>
    <source>
        <strain evidence="3">JCM 19635</strain>
    </source>
</reference>
<dbReference type="InterPro" id="IPR006016">
    <property type="entry name" value="UspA"/>
</dbReference>
<gene>
    <name evidence="2" type="ORF">ACFQT0_29225</name>
</gene>
<protein>
    <submittedName>
        <fullName evidence="2">Universal stress protein</fullName>
    </submittedName>
</protein>
<dbReference type="SUPFAM" id="SSF52402">
    <property type="entry name" value="Adenine nucleotide alpha hydrolases-like"/>
    <property type="match status" value="1"/>
</dbReference>
<comment type="caution">
    <text evidence="2">The sequence shown here is derived from an EMBL/GenBank/DDBJ whole genome shotgun (WGS) entry which is preliminary data.</text>
</comment>
<organism evidence="2 3">
    <name type="scientific">Hymenobacter humi</name>
    <dbReference type="NCBI Taxonomy" id="1411620"/>
    <lineage>
        <taxon>Bacteria</taxon>
        <taxon>Pseudomonadati</taxon>
        <taxon>Bacteroidota</taxon>
        <taxon>Cytophagia</taxon>
        <taxon>Cytophagales</taxon>
        <taxon>Hymenobacteraceae</taxon>
        <taxon>Hymenobacter</taxon>
    </lineage>
</organism>
<dbReference type="Gene3D" id="3.40.50.620">
    <property type="entry name" value="HUPs"/>
    <property type="match status" value="1"/>
</dbReference>
<evidence type="ECO:0000313" key="2">
    <source>
        <dbReference type="EMBL" id="MFC7671020.1"/>
    </source>
</evidence>
<dbReference type="InterPro" id="IPR014729">
    <property type="entry name" value="Rossmann-like_a/b/a_fold"/>
</dbReference>
<keyword evidence="3" id="KW-1185">Reference proteome</keyword>
<dbReference type="EMBL" id="JBHTEK010000005">
    <property type="protein sequence ID" value="MFC7671020.1"/>
    <property type="molecule type" value="Genomic_DNA"/>
</dbReference>